<evidence type="ECO:0000256" key="1">
    <source>
        <dbReference type="SAM" id="Phobius"/>
    </source>
</evidence>
<name>L1KT81_9ACTN</name>
<reference evidence="2 3" key="1">
    <citation type="submission" date="2012-11" db="EMBL/GenBank/DDBJ databases">
        <authorList>
            <person name="Huguet-Tapia J.C."/>
            <person name="Durkin A.S."/>
            <person name="Pettis G.S."/>
            <person name="Badger J.H."/>
        </authorList>
    </citation>
    <scope>NUCLEOTIDE SEQUENCE [LARGE SCALE GENOMIC DNA]</scope>
    <source>
        <strain evidence="2 3">91-03</strain>
    </source>
</reference>
<protein>
    <submittedName>
        <fullName evidence="2">Uncharacterized protein</fullName>
    </submittedName>
</protein>
<dbReference type="PATRIC" id="fig|698759.3.peg.5733"/>
<sequence>MSTDNTEQAQLYGRPAQPVAVVCPGCGATGPSVRTVAETCADPEARRGGLVDRLAKAPGVHSGSDSVLHFLEGMVLSGIGVGLAYSGVQNDKPLYTIGGSILAVLLFVGTLAVIRDERRERNIVASGRARAEGLWSPAYHCSSCDSVFYPGGSPWPGPLTPEQFKKYVWTEAGFDKLFDKQMKGVDLPPRPPAAPGGTPGHV</sequence>
<keyword evidence="1" id="KW-1133">Transmembrane helix</keyword>
<evidence type="ECO:0000313" key="3">
    <source>
        <dbReference type="Proteomes" id="UP000010411"/>
    </source>
</evidence>
<feature type="transmembrane region" description="Helical" evidence="1">
    <location>
        <begin position="67"/>
        <end position="88"/>
    </location>
</feature>
<comment type="caution">
    <text evidence="2">The sequence shown here is derived from an EMBL/GenBank/DDBJ whole genome shotgun (WGS) entry which is preliminary data.</text>
</comment>
<dbReference type="GeneID" id="301696211"/>
<keyword evidence="3" id="KW-1185">Reference proteome</keyword>
<evidence type="ECO:0000313" key="2">
    <source>
        <dbReference type="EMBL" id="EKX63598.1"/>
    </source>
</evidence>
<gene>
    <name evidence="2" type="ORF">STRIP9103_07836</name>
</gene>
<dbReference type="AlphaFoldDB" id="L1KT81"/>
<organism evidence="2 3">
    <name type="scientific">Streptomyces ipomoeae 91-03</name>
    <dbReference type="NCBI Taxonomy" id="698759"/>
    <lineage>
        <taxon>Bacteria</taxon>
        <taxon>Bacillati</taxon>
        <taxon>Actinomycetota</taxon>
        <taxon>Actinomycetes</taxon>
        <taxon>Kitasatosporales</taxon>
        <taxon>Streptomycetaceae</taxon>
        <taxon>Streptomyces</taxon>
    </lineage>
</organism>
<keyword evidence="1" id="KW-0472">Membrane</keyword>
<proteinExistence type="predicted"/>
<accession>L1KT81</accession>
<dbReference type="Proteomes" id="UP000010411">
    <property type="component" value="Unassembled WGS sequence"/>
</dbReference>
<keyword evidence="1" id="KW-0812">Transmembrane</keyword>
<feature type="transmembrane region" description="Helical" evidence="1">
    <location>
        <begin position="94"/>
        <end position="114"/>
    </location>
</feature>
<dbReference type="RefSeq" id="WP_009325129.1">
    <property type="nucleotide sequence ID" value="NZ_AEJC01000417.1"/>
</dbReference>
<dbReference type="EMBL" id="AEJC01000417">
    <property type="protein sequence ID" value="EKX63598.1"/>
    <property type="molecule type" value="Genomic_DNA"/>
</dbReference>